<evidence type="ECO:0000256" key="1">
    <source>
        <dbReference type="ARBA" id="ARBA00022448"/>
    </source>
</evidence>
<dbReference type="GO" id="GO:0020037">
    <property type="term" value="F:heme binding"/>
    <property type="evidence" value="ECO:0007669"/>
    <property type="project" value="InterPro"/>
</dbReference>
<evidence type="ECO:0000256" key="7">
    <source>
        <dbReference type="SAM" id="SignalP"/>
    </source>
</evidence>
<dbReference type="InterPro" id="IPR050597">
    <property type="entry name" value="Cytochrome_c_Oxidase_Subunit"/>
</dbReference>
<keyword evidence="10" id="KW-1185">Reference proteome</keyword>
<proteinExistence type="predicted"/>
<dbReference type="RefSeq" id="WP_015257214.1">
    <property type="nucleotide sequence ID" value="NC_019902.2"/>
</dbReference>
<keyword evidence="5 6" id="KW-0408">Iron</keyword>
<keyword evidence="2 6" id="KW-0349">Heme</keyword>
<evidence type="ECO:0000256" key="4">
    <source>
        <dbReference type="ARBA" id="ARBA00022982"/>
    </source>
</evidence>
<dbReference type="STRING" id="1255043.TVNIR_0351"/>
<dbReference type="Pfam" id="PF00034">
    <property type="entry name" value="Cytochrom_C"/>
    <property type="match status" value="1"/>
</dbReference>
<name>L0DR49_THIND</name>
<accession>L0DR49</accession>
<evidence type="ECO:0000256" key="5">
    <source>
        <dbReference type="ARBA" id="ARBA00023004"/>
    </source>
</evidence>
<dbReference type="GO" id="GO:0005506">
    <property type="term" value="F:iron ion binding"/>
    <property type="evidence" value="ECO:0007669"/>
    <property type="project" value="InterPro"/>
</dbReference>
<dbReference type="HOGENOM" id="CLU_128253_1_0_6"/>
<organism evidence="9 10">
    <name type="scientific">Thioalkalivibrio nitratireducens (strain DSM 14787 / UNIQEM 213 / ALEN2)</name>
    <dbReference type="NCBI Taxonomy" id="1255043"/>
    <lineage>
        <taxon>Bacteria</taxon>
        <taxon>Pseudomonadati</taxon>
        <taxon>Pseudomonadota</taxon>
        <taxon>Gammaproteobacteria</taxon>
        <taxon>Chromatiales</taxon>
        <taxon>Ectothiorhodospiraceae</taxon>
        <taxon>Thioalkalivibrio</taxon>
    </lineage>
</organism>
<evidence type="ECO:0000256" key="2">
    <source>
        <dbReference type="ARBA" id="ARBA00022617"/>
    </source>
</evidence>
<dbReference type="AlphaFoldDB" id="L0DR49"/>
<dbReference type="Gene3D" id="1.10.760.10">
    <property type="entry name" value="Cytochrome c-like domain"/>
    <property type="match status" value="1"/>
</dbReference>
<dbReference type="InterPro" id="IPR009056">
    <property type="entry name" value="Cyt_c-like_dom"/>
</dbReference>
<dbReference type="PANTHER" id="PTHR33751:SF9">
    <property type="entry name" value="CYTOCHROME C4"/>
    <property type="match status" value="1"/>
</dbReference>
<dbReference type="SUPFAM" id="SSF46626">
    <property type="entry name" value="Cytochrome c"/>
    <property type="match status" value="1"/>
</dbReference>
<keyword evidence="3 6" id="KW-0479">Metal-binding</keyword>
<evidence type="ECO:0000256" key="6">
    <source>
        <dbReference type="PROSITE-ProRule" id="PRU00433"/>
    </source>
</evidence>
<dbReference type="PATRIC" id="fig|1255043.3.peg.351"/>
<dbReference type="Proteomes" id="UP000010809">
    <property type="component" value="Chromosome"/>
</dbReference>
<feature type="chain" id="PRO_5003941040" evidence="7">
    <location>
        <begin position="23"/>
        <end position="105"/>
    </location>
</feature>
<protein>
    <submittedName>
        <fullName evidence="9">Cytochrome c, class I</fullName>
    </submittedName>
</protein>
<reference evidence="9" key="1">
    <citation type="submission" date="2015-12" db="EMBL/GenBank/DDBJ databases">
        <authorList>
            <person name="Tikhonova T.V."/>
            <person name="Pavlov A.R."/>
            <person name="Beletsky A.V."/>
            <person name="Mardanov A.V."/>
            <person name="Sorokin D.Y."/>
            <person name="Ravin N.V."/>
            <person name="Popov V.O."/>
        </authorList>
    </citation>
    <scope>NUCLEOTIDE SEQUENCE</scope>
    <source>
        <strain evidence="9">DSM 14787</strain>
    </source>
</reference>
<dbReference type="OrthoDB" id="9796421at2"/>
<dbReference type="InterPro" id="IPR036909">
    <property type="entry name" value="Cyt_c-like_dom_sf"/>
</dbReference>
<dbReference type="GO" id="GO:0009055">
    <property type="term" value="F:electron transfer activity"/>
    <property type="evidence" value="ECO:0007669"/>
    <property type="project" value="InterPro"/>
</dbReference>
<keyword evidence="4" id="KW-0249">Electron transport</keyword>
<feature type="domain" description="Cytochrome c" evidence="8">
    <location>
        <begin position="23"/>
        <end position="104"/>
    </location>
</feature>
<feature type="signal peptide" evidence="7">
    <location>
        <begin position="1"/>
        <end position="22"/>
    </location>
</feature>
<keyword evidence="1" id="KW-0813">Transport</keyword>
<keyword evidence="7" id="KW-0732">Signal</keyword>
<evidence type="ECO:0000259" key="8">
    <source>
        <dbReference type="PROSITE" id="PS51007"/>
    </source>
</evidence>
<evidence type="ECO:0000256" key="3">
    <source>
        <dbReference type="ARBA" id="ARBA00022723"/>
    </source>
</evidence>
<dbReference type="PANTHER" id="PTHR33751">
    <property type="entry name" value="CBB3-TYPE CYTOCHROME C OXIDASE SUBUNIT FIXP"/>
    <property type="match status" value="1"/>
</dbReference>
<dbReference type="PRINTS" id="PR00605">
    <property type="entry name" value="CYTCHROMECIC"/>
</dbReference>
<evidence type="ECO:0000313" key="10">
    <source>
        <dbReference type="Proteomes" id="UP000010809"/>
    </source>
</evidence>
<evidence type="ECO:0000313" key="9">
    <source>
        <dbReference type="EMBL" id="AGA32059.1"/>
    </source>
</evidence>
<dbReference type="EMBL" id="CP003989">
    <property type="protein sequence ID" value="AGA32059.1"/>
    <property type="molecule type" value="Genomic_DNA"/>
</dbReference>
<sequence>MKKMMVVVAGVIMAAGMTGAHAADIDAGKAKYESTCLSCHGAEGKGQAIFPPVTGQDAAYVTEKLEQYRAGEQVGQHTALMAPHARTLSDEDIANVAAYIEAEFN</sequence>
<gene>
    <name evidence="9" type="ordered locus">TVNIR_0351</name>
</gene>
<dbReference type="InterPro" id="IPR008168">
    <property type="entry name" value="Cyt_C_IC"/>
</dbReference>
<dbReference type="PROSITE" id="PS51007">
    <property type="entry name" value="CYTC"/>
    <property type="match status" value="1"/>
</dbReference>
<dbReference type="eggNOG" id="COG2863">
    <property type="taxonomic scope" value="Bacteria"/>
</dbReference>
<dbReference type="KEGG" id="tni:TVNIR_0351"/>